<name>A0A0N4X7K2_HAEPC</name>
<dbReference type="WBParaSite" id="HPLM_0002034401-mRNA-1">
    <property type="protein sequence ID" value="HPLM_0002034401-mRNA-1"/>
    <property type="gene ID" value="HPLM_0002034401"/>
</dbReference>
<evidence type="ECO:0000313" key="1">
    <source>
        <dbReference type="WBParaSite" id="HPLM_0002034401-mRNA-1"/>
    </source>
</evidence>
<proteinExistence type="predicted"/>
<dbReference type="AlphaFoldDB" id="A0A0N4X7K2"/>
<accession>A0A0N4X7K2</accession>
<reference evidence="1" key="1">
    <citation type="submission" date="2017-02" db="UniProtKB">
        <authorList>
            <consortium name="WormBaseParasite"/>
        </authorList>
    </citation>
    <scope>IDENTIFICATION</scope>
</reference>
<organism evidence="1">
    <name type="scientific">Haemonchus placei</name>
    <name type="common">Barber's pole worm</name>
    <dbReference type="NCBI Taxonomy" id="6290"/>
    <lineage>
        <taxon>Eukaryota</taxon>
        <taxon>Metazoa</taxon>
        <taxon>Ecdysozoa</taxon>
        <taxon>Nematoda</taxon>
        <taxon>Chromadorea</taxon>
        <taxon>Rhabditida</taxon>
        <taxon>Rhabditina</taxon>
        <taxon>Rhabditomorpha</taxon>
        <taxon>Strongyloidea</taxon>
        <taxon>Trichostrongylidae</taxon>
        <taxon>Haemonchus</taxon>
    </lineage>
</organism>
<sequence length="106" mass="12407">LKKSLFQGMFYVPEDVIDAEEKIQEINEVAIPPKPKPSTNFHREGNTKPEADQFENFVTIKREQGEHEVLLIFRKQRNNLLLFILNLIPHSLYASESIELMNIKKE</sequence>
<protein>
    <submittedName>
        <fullName evidence="1">Reverse transcriptase domain-containing protein</fullName>
    </submittedName>
</protein>